<keyword evidence="1" id="KW-0695">RNA-directed DNA polymerase</keyword>
<name>A0A5B6VKV7_9ROSI</name>
<evidence type="ECO:0000313" key="1">
    <source>
        <dbReference type="EMBL" id="KAA3469648.1"/>
    </source>
</evidence>
<keyword evidence="1" id="KW-0548">Nucleotidyltransferase</keyword>
<comment type="caution">
    <text evidence="1">The sequence shown here is derived from an EMBL/GenBank/DDBJ whole genome shotgun (WGS) entry which is preliminary data.</text>
</comment>
<dbReference type="OrthoDB" id="999992at2759"/>
<reference evidence="2" key="1">
    <citation type="journal article" date="2019" name="Plant Biotechnol. J.">
        <title>Genome sequencing of the Australian wild diploid species Gossypium australe highlights disease resistance and delayed gland morphogenesis.</title>
        <authorList>
            <person name="Cai Y."/>
            <person name="Cai X."/>
            <person name="Wang Q."/>
            <person name="Wang P."/>
            <person name="Zhang Y."/>
            <person name="Cai C."/>
            <person name="Xu Y."/>
            <person name="Wang K."/>
            <person name="Zhou Z."/>
            <person name="Wang C."/>
            <person name="Geng S."/>
            <person name="Li B."/>
            <person name="Dong Q."/>
            <person name="Hou Y."/>
            <person name="Wang H."/>
            <person name="Ai P."/>
            <person name="Liu Z."/>
            <person name="Yi F."/>
            <person name="Sun M."/>
            <person name="An G."/>
            <person name="Cheng J."/>
            <person name="Zhang Y."/>
            <person name="Shi Q."/>
            <person name="Xie Y."/>
            <person name="Shi X."/>
            <person name="Chang Y."/>
            <person name="Huang F."/>
            <person name="Chen Y."/>
            <person name="Hong S."/>
            <person name="Mi L."/>
            <person name="Sun Q."/>
            <person name="Zhang L."/>
            <person name="Zhou B."/>
            <person name="Peng R."/>
            <person name="Zhang X."/>
            <person name="Liu F."/>
        </authorList>
    </citation>
    <scope>NUCLEOTIDE SEQUENCE [LARGE SCALE GENOMIC DNA]</scope>
    <source>
        <strain evidence="2">cv. PA1801</strain>
    </source>
</reference>
<dbReference type="GO" id="GO:0003964">
    <property type="term" value="F:RNA-directed DNA polymerase activity"/>
    <property type="evidence" value="ECO:0007669"/>
    <property type="project" value="UniProtKB-KW"/>
</dbReference>
<protein>
    <submittedName>
        <fullName evidence="1">Reverse transcriptase-like protein</fullName>
    </submittedName>
</protein>
<proteinExistence type="predicted"/>
<accession>A0A5B6VKV7</accession>
<organism evidence="1 2">
    <name type="scientific">Gossypium australe</name>
    <dbReference type="NCBI Taxonomy" id="47621"/>
    <lineage>
        <taxon>Eukaryota</taxon>
        <taxon>Viridiplantae</taxon>
        <taxon>Streptophyta</taxon>
        <taxon>Embryophyta</taxon>
        <taxon>Tracheophyta</taxon>
        <taxon>Spermatophyta</taxon>
        <taxon>Magnoliopsida</taxon>
        <taxon>eudicotyledons</taxon>
        <taxon>Gunneridae</taxon>
        <taxon>Pentapetalae</taxon>
        <taxon>rosids</taxon>
        <taxon>malvids</taxon>
        <taxon>Malvales</taxon>
        <taxon>Malvaceae</taxon>
        <taxon>Malvoideae</taxon>
        <taxon>Gossypium</taxon>
    </lineage>
</organism>
<sequence length="104" mass="12066">MSCFLFPKGLCEKIERAGKREIHWCQWKFLCRPKEEGGLGFRSMAQFNISLLAKQETLVTQVFKANFDNLQSDKVAALINNNNREWNRELIVNTFPAKVADLIF</sequence>
<gene>
    <name evidence="1" type="ORF">EPI10_015415</name>
</gene>
<keyword evidence="1" id="KW-0808">Transferase</keyword>
<dbReference type="Proteomes" id="UP000325315">
    <property type="component" value="Unassembled WGS sequence"/>
</dbReference>
<dbReference type="EMBL" id="SMMG02000006">
    <property type="protein sequence ID" value="KAA3469648.1"/>
    <property type="molecule type" value="Genomic_DNA"/>
</dbReference>
<dbReference type="AlphaFoldDB" id="A0A5B6VKV7"/>
<evidence type="ECO:0000313" key="2">
    <source>
        <dbReference type="Proteomes" id="UP000325315"/>
    </source>
</evidence>
<keyword evidence="2" id="KW-1185">Reference proteome</keyword>